<feature type="binding site" evidence="19">
    <location>
        <position position="87"/>
    </location>
    <ligand>
        <name>Mg(2+)</name>
        <dbReference type="ChEBI" id="CHEBI:18420"/>
        <label>1</label>
    </ligand>
</feature>
<dbReference type="InterPro" id="IPR036615">
    <property type="entry name" value="Mur_ligase_C_dom_sf"/>
</dbReference>
<dbReference type="PANTHER" id="PTHR11136">
    <property type="entry name" value="FOLYLPOLYGLUTAMATE SYNTHASE-RELATED"/>
    <property type="match status" value="1"/>
</dbReference>
<proteinExistence type="inferred from homology"/>
<dbReference type="AlphaFoldDB" id="A0A367J5F2"/>
<feature type="binding site" evidence="19">
    <location>
        <position position="176"/>
    </location>
    <ligand>
        <name>Mg(2+)</name>
        <dbReference type="ChEBI" id="CHEBI:18420"/>
        <label>1</label>
    </ligand>
</feature>
<comment type="subcellular location">
    <subcellularLocation>
        <location evidence="3">Cytoplasm</location>
    </subcellularLocation>
    <subcellularLocation>
        <location evidence="1">Mitochondrion inner membrane</location>
    </subcellularLocation>
    <subcellularLocation>
        <location evidence="2">Mitochondrion matrix</location>
    </subcellularLocation>
</comment>
<evidence type="ECO:0000256" key="1">
    <source>
        <dbReference type="ARBA" id="ARBA00004273"/>
    </source>
</evidence>
<dbReference type="PANTHER" id="PTHR11136:SF5">
    <property type="entry name" value="FOLYLPOLYGLUTAMATE SYNTHASE, MITOCHONDRIAL"/>
    <property type="match status" value="1"/>
</dbReference>
<keyword evidence="7 17" id="KW-0554">One-carbon metabolism</keyword>
<evidence type="ECO:0000256" key="6">
    <source>
        <dbReference type="ARBA" id="ARBA00022490"/>
    </source>
</evidence>
<evidence type="ECO:0000256" key="11">
    <source>
        <dbReference type="ARBA" id="ARBA00022792"/>
    </source>
</evidence>
<keyword evidence="11" id="KW-0999">Mitochondrion inner membrane</keyword>
<comment type="similarity">
    <text evidence="5 17">Belongs to the folylpolyglutamate synthase family.</text>
</comment>
<dbReference type="InterPro" id="IPR001645">
    <property type="entry name" value="Folylpolyglutamate_synth"/>
</dbReference>
<dbReference type="GO" id="GO:0006730">
    <property type="term" value="P:one-carbon metabolic process"/>
    <property type="evidence" value="ECO:0007669"/>
    <property type="project" value="UniProtKB-KW"/>
</dbReference>
<sequence length="495" mass="56017">MGFTYEEAVEKLNSLQSGHVLLEKLRKAGSFDQSKKQDSLTRMKKFLDRIGYIPKDFDKLNLIHVTGTKGKGSTSALTHIKTGLFTSPHLVAVRERIRINGKPISEELFAKYFQEVWDRLEATKEETLFTDIPRDKKQEAIQLLRLHPDKPAYFRYLTLVALHAFVQEKVDCAILEVGVGGENDSTNIIERPVVCGITALGLDHISVLGDTIDKIAWHKAGIFKPNVPAVYFEQLPEATKVITQRAQEKNVSLTALYASQISDLDHIEIGLAGKHQRYNALIAIELCKIWLKSVRNIEFKQAVPEEFIKGLRKVSWPGRSQQLNMSETKYDSESNVIWYLDGAHTIESLQVCTDWFQQVIRQEEECHNILVFNCTHGRDGDRLLETISKIQPFVHFEDVVFTTNITFKKGYAMDNANNNVSKEELTVVQKALTNSWSSQNSDFPKNHIHTVGSIEEAVEFVLSQSKQSKKTIQVLTTGSLIMVGNTLTVLGFEPQ</sequence>
<comment type="pathway">
    <text evidence="4 17">Cofactor biosynthesis; tetrahydrofolylpolyglutamate biosynthesis.</text>
</comment>
<reference evidence="20 21" key="1">
    <citation type="journal article" date="2018" name="G3 (Bethesda)">
        <title>Phylogenetic and Phylogenomic Definition of Rhizopus Species.</title>
        <authorList>
            <person name="Gryganskyi A.P."/>
            <person name="Golan J."/>
            <person name="Dolatabadi S."/>
            <person name="Mondo S."/>
            <person name="Robb S."/>
            <person name="Idnurm A."/>
            <person name="Muszewska A."/>
            <person name="Steczkiewicz K."/>
            <person name="Masonjones S."/>
            <person name="Liao H.L."/>
            <person name="Gajdeczka M.T."/>
            <person name="Anike F."/>
            <person name="Vuek A."/>
            <person name="Anishchenko I.M."/>
            <person name="Voigt K."/>
            <person name="de Hoog G.S."/>
            <person name="Smith M.E."/>
            <person name="Heitman J."/>
            <person name="Vilgalys R."/>
            <person name="Stajich J.E."/>
        </authorList>
    </citation>
    <scope>NUCLEOTIDE SEQUENCE [LARGE SCALE GENOMIC DNA]</scope>
    <source>
        <strain evidence="20 21">LSU 92-RS-03</strain>
    </source>
</reference>
<dbReference type="EC" id="6.3.2.17" evidence="17"/>
<dbReference type="GO" id="GO:0004326">
    <property type="term" value="F:tetrahydrofolylpolyglutamate synthase activity"/>
    <property type="evidence" value="ECO:0007669"/>
    <property type="project" value="UniProtKB-EC"/>
</dbReference>
<evidence type="ECO:0000256" key="12">
    <source>
        <dbReference type="ARBA" id="ARBA00022840"/>
    </source>
</evidence>
<keyword evidence="15" id="KW-0472">Membrane</keyword>
<evidence type="ECO:0000256" key="3">
    <source>
        <dbReference type="ARBA" id="ARBA00004496"/>
    </source>
</evidence>
<feature type="binding site" evidence="18">
    <location>
        <position position="341"/>
    </location>
    <ligand>
        <name>ATP</name>
        <dbReference type="ChEBI" id="CHEBI:30616"/>
    </ligand>
</feature>
<dbReference type="InterPro" id="IPR023600">
    <property type="entry name" value="Folylpolyglutamate_synth_euk"/>
</dbReference>
<dbReference type="PIRSF" id="PIRSF038895">
    <property type="entry name" value="FPGS"/>
    <property type="match status" value="1"/>
</dbReference>
<dbReference type="GO" id="GO:0005829">
    <property type="term" value="C:cytosol"/>
    <property type="evidence" value="ECO:0007669"/>
    <property type="project" value="TreeGrafter"/>
</dbReference>
<dbReference type="PROSITE" id="PS01012">
    <property type="entry name" value="FOLYLPOLYGLU_SYNT_2"/>
    <property type="match status" value="1"/>
</dbReference>
<dbReference type="GO" id="GO:0005759">
    <property type="term" value="C:mitochondrial matrix"/>
    <property type="evidence" value="ECO:0007669"/>
    <property type="project" value="UniProtKB-SubCell"/>
</dbReference>
<dbReference type="UniPathway" id="UPA00850"/>
<name>A0A367J5F2_RHIST</name>
<dbReference type="InterPro" id="IPR018109">
    <property type="entry name" value="Folylpolyglutamate_synth_CS"/>
</dbReference>
<evidence type="ECO:0000256" key="4">
    <source>
        <dbReference type="ARBA" id="ARBA00005150"/>
    </source>
</evidence>
<feature type="binding site" evidence="18">
    <location>
        <position position="319"/>
    </location>
    <ligand>
        <name>ATP</name>
        <dbReference type="ChEBI" id="CHEBI:30616"/>
    </ligand>
</feature>
<keyword evidence="10 18" id="KW-0547">Nucleotide-binding</keyword>
<protein>
    <recommendedName>
        <fullName evidence="17">Folylpolyglutamate synthase</fullName>
        <ecNumber evidence="17">6.3.2.17</ecNumber>
    </recommendedName>
    <alternativeName>
        <fullName evidence="17">Folylpoly-gamma-glutamate synthetase</fullName>
    </alternativeName>
    <alternativeName>
        <fullName evidence="17">Tetrahydrofolylpolyglutamate synthase</fullName>
    </alternativeName>
</protein>
<evidence type="ECO:0000256" key="10">
    <source>
        <dbReference type="ARBA" id="ARBA00022741"/>
    </source>
</evidence>
<evidence type="ECO:0000256" key="16">
    <source>
        <dbReference type="ARBA" id="ARBA00047493"/>
    </source>
</evidence>
<dbReference type="SUPFAM" id="SSF53623">
    <property type="entry name" value="MurD-like peptide ligases, catalytic domain"/>
    <property type="match status" value="1"/>
</dbReference>
<evidence type="ECO:0000256" key="8">
    <source>
        <dbReference type="ARBA" id="ARBA00022598"/>
    </source>
</evidence>
<comment type="function">
    <text evidence="17">Catalyzes conversion of folates to polyglutamate derivatives allowing concentration of folate compounds in the cell and the intracellular retention of these cofactors, which are important substrates for most of the folate-dependent enzymes that are involved in one-carbon transfer reactions involved in purine, pyrimidine and amino acid synthesis.</text>
</comment>
<evidence type="ECO:0000256" key="5">
    <source>
        <dbReference type="ARBA" id="ARBA00008276"/>
    </source>
</evidence>
<gene>
    <name evidence="20" type="primary">MET7_1</name>
    <name evidence="20" type="ORF">CU098_002391</name>
</gene>
<accession>A0A367J5F2</accession>
<evidence type="ECO:0000256" key="18">
    <source>
        <dbReference type="PIRSR" id="PIRSR038895-1"/>
    </source>
</evidence>
<evidence type="ECO:0000256" key="15">
    <source>
        <dbReference type="ARBA" id="ARBA00023136"/>
    </source>
</evidence>
<evidence type="ECO:0000256" key="19">
    <source>
        <dbReference type="PIRSR" id="PIRSR038895-2"/>
    </source>
</evidence>
<dbReference type="EMBL" id="PJQM01004242">
    <property type="protein sequence ID" value="RCH85168.1"/>
    <property type="molecule type" value="Genomic_DNA"/>
</dbReference>
<evidence type="ECO:0000256" key="2">
    <source>
        <dbReference type="ARBA" id="ARBA00004305"/>
    </source>
</evidence>
<keyword evidence="8 17" id="KW-0436">Ligase</keyword>
<evidence type="ECO:0000256" key="9">
    <source>
        <dbReference type="ARBA" id="ARBA00022723"/>
    </source>
</evidence>
<dbReference type="Gene3D" id="3.90.190.20">
    <property type="entry name" value="Mur ligase, C-terminal domain"/>
    <property type="match status" value="1"/>
</dbReference>
<comment type="catalytic activity">
    <reaction evidence="16 17">
        <text>(6S)-5,6,7,8-tetrahydrofolyl-(gamma-L-Glu)(n) + L-glutamate + ATP = (6S)-5,6,7,8-tetrahydrofolyl-(gamma-L-Glu)(n+1) + ADP + phosphate + H(+)</text>
        <dbReference type="Rhea" id="RHEA:10580"/>
        <dbReference type="Rhea" id="RHEA-COMP:14738"/>
        <dbReference type="Rhea" id="RHEA-COMP:14740"/>
        <dbReference type="ChEBI" id="CHEBI:15378"/>
        <dbReference type="ChEBI" id="CHEBI:29985"/>
        <dbReference type="ChEBI" id="CHEBI:30616"/>
        <dbReference type="ChEBI" id="CHEBI:43474"/>
        <dbReference type="ChEBI" id="CHEBI:141005"/>
        <dbReference type="ChEBI" id="CHEBI:456216"/>
        <dbReference type="EC" id="6.3.2.17"/>
    </reaction>
</comment>
<dbReference type="Gene3D" id="3.40.1190.10">
    <property type="entry name" value="Mur-like, catalytic domain"/>
    <property type="match status" value="1"/>
</dbReference>
<dbReference type="SUPFAM" id="SSF53244">
    <property type="entry name" value="MurD-like peptide ligases, peptide-binding domain"/>
    <property type="match status" value="1"/>
</dbReference>
<evidence type="ECO:0000313" key="21">
    <source>
        <dbReference type="Proteomes" id="UP000253551"/>
    </source>
</evidence>
<comment type="cofactor">
    <cofactor evidence="17">
        <name>a monovalent cation</name>
        <dbReference type="ChEBI" id="CHEBI:60242"/>
    </cofactor>
    <text evidence="17">A monovalent cation.</text>
</comment>
<organism evidence="20 21">
    <name type="scientific">Rhizopus stolonifer</name>
    <name type="common">Rhizopus nigricans</name>
    <dbReference type="NCBI Taxonomy" id="4846"/>
    <lineage>
        <taxon>Eukaryota</taxon>
        <taxon>Fungi</taxon>
        <taxon>Fungi incertae sedis</taxon>
        <taxon>Mucoromycota</taxon>
        <taxon>Mucoromycotina</taxon>
        <taxon>Mucoromycetes</taxon>
        <taxon>Mucorales</taxon>
        <taxon>Mucorineae</taxon>
        <taxon>Rhizopodaceae</taxon>
        <taxon>Rhizopus</taxon>
    </lineage>
</organism>
<keyword evidence="12 18" id="KW-0067">ATP-binding</keyword>
<keyword evidence="14" id="KW-0496">Mitochondrion</keyword>
<keyword evidence="6" id="KW-0963">Cytoplasm</keyword>
<dbReference type="GO" id="GO:0005524">
    <property type="term" value="F:ATP binding"/>
    <property type="evidence" value="ECO:0007669"/>
    <property type="project" value="UniProtKB-KW"/>
</dbReference>
<comment type="caution">
    <text evidence="20">The sequence shown here is derived from an EMBL/GenBank/DDBJ whole genome shotgun (WGS) entry which is preliminary data.</text>
</comment>
<evidence type="ECO:0000256" key="7">
    <source>
        <dbReference type="ARBA" id="ARBA00022563"/>
    </source>
</evidence>
<dbReference type="InterPro" id="IPR036565">
    <property type="entry name" value="Mur-like_cat_sf"/>
</dbReference>
<dbReference type="OrthoDB" id="5212574at2759"/>
<evidence type="ECO:0000256" key="14">
    <source>
        <dbReference type="ARBA" id="ARBA00023128"/>
    </source>
</evidence>
<dbReference type="NCBIfam" id="TIGR01499">
    <property type="entry name" value="folC"/>
    <property type="match status" value="1"/>
</dbReference>
<evidence type="ECO:0000256" key="13">
    <source>
        <dbReference type="ARBA" id="ARBA00022842"/>
    </source>
</evidence>
<evidence type="ECO:0000256" key="17">
    <source>
        <dbReference type="PIRNR" id="PIRNR038895"/>
    </source>
</evidence>
<evidence type="ECO:0000313" key="20">
    <source>
        <dbReference type="EMBL" id="RCH85168.1"/>
    </source>
</evidence>
<dbReference type="STRING" id="4846.A0A367J5F2"/>
<dbReference type="GO" id="GO:0046872">
    <property type="term" value="F:metal ion binding"/>
    <property type="evidence" value="ECO:0007669"/>
    <property type="project" value="UniProtKB-KW"/>
</dbReference>
<keyword evidence="21" id="KW-1185">Reference proteome</keyword>
<dbReference type="GO" id="GO:0005743">
    <property type="term" value="C:mitochondrial inner membrane"/>
    <property type="evidence" value="ECO:0007669"/>
    <property type="project" value="UniProtKB-SubCell"/>
</dbReference>
<dbReference type="Proteomes" id="UP000253551">
    <property type="component" value="Unassembled WGS sequence"/>
</dbReference>
<keyword evidence="13 19" id="KW-0460">Magnesium</keyword>
<keyword evidence="9 19" id="KW-0479">Metal-binding</keyword>
<feature type="binding site" evidence="19">
    <location>
        <position position="204"/>
    </location>
    <ligand>
        <name>Mg(2+)</name>
        <dbReference type="ChEBI" id="CHEBI:18420"/>
        <label>1</label>
    </ligand>
</feature>